<dbReference type="EMBL" id="BONI01000052">
    <property type="protein sequence ID" value="GIG08761.1"/>
    <property type="molecule type" value="Genomic_DNA"/>
</dbReference>
<feature type="region of interest" description="Disordered" evidence="6">
    <location>
        <begin position="99"/>
        <end position="127"/>
    </location>
</feature>
<dbReference type="GO" id="GO:0006352">
    <property type="term" value="P:DNA-templated transcription initiation"/>
    <property type="evidence" value="ECO:0007669"/>
    <property type="project" value="InterPro"/>
</dbReference>
<evidence type="ECO:0000256" key="1">
    <source>
        <dbReference type="ARBA" id="ARBA00010641"/>
    </source>
</evidence>
<evidence type="ECO:0000313" key="9">
    <source>
        <dbReference type="EMBL" id="GIG08761.1"/>
    </source>
</evidence>
<keyword evidence="2" id="KW-0805">Transcription regulation</keyword>
<name>A0A8J3P913_9ACTN</name>
<keyword evidence="10" id="KW-1185">Reference proteome</keyword>
<evidence type="ECO:0000259" key="8">
    <source>
        <dbReference type="Pfam" id="PF08281"/>
    </source>
</evidence>
<organism evidence="9 10">
    <name type="scientific">Catellatospora coxensis</name>
    <dbReference type="NCBI Taxonomy" id="310354"/>
    <lineage>
        <taxon>Bacteria</taxon>
        <taxon>Bacillati</taxon>
        <taxon>Actinomycetota</taxon>
        <taxon>Actinomycetes</taxon>
        <taxon>Micromonosporales</taxon>
        <taxon>Micromonosporaceae</taxon>
        <taxon>Catellatospora</taxon>
    </lineage>
</organism>
<dbReference type="PANTHER" id="PTHR43133:SF50">
    <property type="entry name" value="ECF RNA POLYMERASE SIGMA FACTOR SIGM"/>
    <property type="match status" value="1"/>
</dbReference>
<keyword evidence="3" id="KW-0731">Sigma factor</keyword>
<dbReference type="SUPFAM" id="SSF88659">
    <property type="entry name" value="Sigma3 and sigma4 domains of RNA polymerase sigma factors"/>
    <property type="match status" value="1"/>
</dbReference>
<dbReference type="Pfam" id="PF04542">
    <property type="entry name" value="Sigma70_r2"/>
    <property type="match status" value="1"/>
</dbReference>
<dbReference type="NCBIfam" id="TIGR02937">
    <property type="entry name" value="sigma70-ECF"/>
    <property type="match status" value="1"/>
</dbReference>
<evidence type="ECO:0000256" key="2">
    <source>
        <dbReference type="ARBA" id="ARBA00023015"/>
    </source>
</evidence>
<dbReference type="Gene3D" id="1.10.1740.10">
    <property type="match status" value="1"/>
</dbReference>
<dbReference type="InterPro" id="IPR036388">
    <property type="entry name" value="WH-like_DNA-bd_sf"/>
</dbReference>
<feature type="domain" description="RNA polymerase sigma-70 region 2" evidence="7">
    <location>
        <begin position="27"/>
        <end position="93"/>
    </location>
</feature>
<dbReference type="RefSeq" id="WP_203695061.1">
    <property type="nucleotide sequence ID" value="NZ_BAAALC010000051.1"/>
</dbReference>
<dbReference type="AlphaFoldDB" id="A0A8J3P913"/>
<evidence type="ECO:0000256" key="5">
    <source>
        <dbReference type="ARBA" id="ARBA00023163"/>
    </source>
</evidence>
<dbReference type="Gene3D" id="1.10.10.10">
    <property type="entry name" value="Winged helix-like DNA-binding domain superfamily/Winged helix DNA-binding domain"/>
    <property type="match status" value="1"/>
</dbReference>
<feature type="domain" description="RNA polymerase sigma factor 70 region 4 type 2" evidence="8">
    <location>
        <begin position="132"/>
        <end position="182"/>
    </location>
</feature>
<dbReference type="Pfam" id="PF08281">
    <property type="entry name" value="Sigma70_r4_2"/>
    <property type="match status" value="1"/>
</dbReference>
<keyword evidence="5" id="KW-0804">Transcription</keyword>
<protein>
    <submittedName>
        <fullName evidence="9">RNA polymerase sigma factor SigM</fullName>
    </submittedName>
</protein>
<proteinExistence type="inferred from homology"/>
<evidence type="ECO:0000256" key="3">
    <source>
        <dbReference type="ARBA" id="ARBA00023082"/>
    </source>
</evidence>
<dbReference type="InterPro" id="IPR013249">
    <property type="entry name" value="RNA_pol_sigma70_r4_t2"/>
</dbReference>
<dbReference type="InterPro" id="IPR014284">
    <property type="entry name" value="RNA_pol_sigma-70_dom"/>
</dbReference>
<dbReference type="SUPFAM" id="SSF88946">
    <property type="entry name" value="Sigma2 domain of RNA polymerase sigma factors"/>
    <property type="match status" value="1"/>
</dbReference>
<reference evidence="9 10" key="1">
    <citation type="submission" date="2021-01" db="EMBL/GenBank/DDBJ databases">
        <title>Whole genome shotgun sequence of Catellatospora coxensis NBRC 107359.</title>
        <authorList>
            <person name="Komaki H."/>
            <person name="Tamura T."/>
        </authorList>
    </citation>
    <scope>NUCLEOTIDE SEQUENCE [LARGE SCALE GENOMIC DNA]</scope>
    <source>
        <strain evidence="9 10">NBRC 107359</strain>
    </source>
</reference>
<dbReference type="InterPro" id="IPR039425">
    <property type="entry name" value="RNA_pol_sigma-70-like"/>
</dbReference>
<evidence type="ECO:0000313" key="10">
    <source>
        <dbReference type="Proteomes" id="UP000630887"/>
    </source>
</evidence>
<comment type="caution">
    <text evidence="9">The sequence shown here is derived from an EMBL/GenBank/DDBJ whole genome shotgun (WGS) entry which is preliminary data.</text>
</comment>
<dbReference type="NCBIfam" id="NF007225">
    <property type="entry name" value="PRK09643.1"/>
    <property type="match status" value="1"/>
</dbReference>
<dbReference type="CDD" id="cd06171">
    <property type="entry name" value="Sigma70_r4"/>
    <property type="match status" value="1"/>
</dbReference>
<accession>A0A8J3P913</accession>
<evidence type="ECO:0000256" key="6">
    <source>
        <dbReference type="SAM" id="MobiDB-lite"/>
    </source>
</evidence>
<keyword evidence="4" id="KW-0238">DNA-binding</keyword>
<evidence type="ECO:0000256" key="4">
    <source>
        <dbReference type="ARBA" id="ARBA00023125"/>
    </source>
</evidence>
<evidence type="ECO:0000259" key="7">
    <source>
        <dbReference type="Pfam" id="PF04542"/>
    </source>
</evidence>
<dbReference type="PANTHER" id="PTHR43133">
    <property type="entry name" value="RNA POLYMERASE ECF-TYPE SIGMA FACTO"/>
    <property type="match status" value="1"/>
</dbReference>
<comment type="similarity">
    <text evidence="1">Belongs to the sigma-70 factor family. ECF subfamily.</text>
</comment>
<dbReference type="InterPro" id="IPR013324">
    <property type="entry name" value="RNA_pol_sigma_r3/r4-like"/>
</dbReference>
<dbReference type="GO" id="GO:0016987">
    <property type="term" value="F:sigma factor activity"/>
    <property type="evidence" value="ECO:0007669"/>
    <property type="project" value="UniProtKB-KW"/>
</dbReference>
<dbReference type="GO" id="GO:0003677">
    <property type="term" value="F:DNA binding"/>
    <property type="evidence" value="ECO:0007669"/>
    <property type="project" value="UniProtKB-KW"/>
</dbReference>
<dbReference type="InterPro" id="IPR007627">
    <property type="entry name" value="RNA_pol_sigma70_r2"/>
</dbReference>
<dbReference type="Proteomes" id="UP000630887">
    <property type="component" value="Unassembled WGS sequence"/>
</dbReference>
<dbReference type="InterPro" id="IPR013325">
    <property type="entry name" value="RNA_pol_sigma_r2"/>
</dbReference>
<gene>
    <name evidence="9" type="ORF">Cco03nite_54610</name>
</gene>
<sequence length="212" mass="22834">MTGQDPRTDEELLAAHAAGEPDAFGVLFRRHRDRLWAVALRTTNDREDAADALQEAMLSAHRAAARFRGEAAVTTWLHRIVVNACVDRLRRRQAHLTVPLPGQAGADDDDRHAPARNEPAAPSTDHDTAMVVRSALAELPYDQRAALVLVDLQGYSVAEVAQLMGVAEGTIKSRCSRGRARLAVMLGHLRNLGDSPDVGGTRAQDVTPGGGL</sequence>